<dbReference type="InterPro" id="IPR010730">
    <property type="entry name" value="HET"/>
</dbReference>
<dbReference type="PANTHER" id="PTHR10622:SF10">
    <property type="entry name" value="HET DOMAIN-CONTAINING PROTEIN"/>
    <property type="match status" value="1"/>
</dbReference>
<dbReference type="PANTHER" id="PTHR10622">
    <property type="entry name" value="HET DOMAIN-CONTAINING PROTEIN"/>
    <property type="match status" value="1"/>
</dbReference>
<dbReference type="Pfam" id="PF26640">
    <property type="entry name" value="DUF8212"/>
    <property type="match status" value="1"/>
</dbReference>
<dbReference type="Gene3D" id="1.25.40.20">
    <property type="entry name" value="Ankyrin repeat-containing domain"/>
    <property type="match status" value="1"/>
</dbReference>
<dbReference type="InterPro" id="IPR036770">
    <property type="entry name" value="Ankyrin_rpt-contain_sf"/>
</dbReference>
<dbReference type="InterPro" id="IPR002110">
    <property type="entry name" value="Ankyrin_rpt"/>
</dbReference>
<dbReference type="HOGENOM" id="CLU_000288_138_8_1"/>
<dbReference type="SMART" id="SM00248">
    <property type="entry name" value="ANK"/>
    <property type="match status" value="8"/>
</dbReference>
<dbReference type="Pfam" id="PF12796">
    <property type="entry name" value="Ank_2"/>
    <property type="match status" value="1"/>
</dbReference>
<evidence type="ECO:0000256" key="1">
    <source>
        <dbReference type="PROSITE-ProRule" id="PRU00023"/>
    </source>
</evidence>
<evidence type="ECO:0000259" key="3">
    <source>
        <dbReference type="Pfam" id="PF26640"/>
    </source>
</evidence>
<dbReference type="InterPro" id="IPR058525">
    <property type="entry name" value="DUF8212"/>
</dbReference>
<feature type="repeat" description="ANK" evidence="1">
    <location>
        <begin position="866"/>
        <end position="898"/>
    </location>
</feature>
<feature type="domain" description="Heterokaryon incompatibility" evidence="2">
    <location>
        <begin position="25"/>
        <end position="128"/>
    </location>
</feature>
<dbReference type="PROSITE" id="PS50088">
    <property type="entry name" value="ANK_REPEAT"/>
    <property type="match status" value="1"/>
</dbReference>
<organism evidence="4">
    <name type="scientific">Colletotrichum fructicola (strain Nara gc5)</name>
    <name type="common">Anthracnose fungus</name>
    <name type="synonym">Colletotrichum gloeosporioides (strain Nara gc5)</name>
    <dbReference type="NCBI Taxonomy" id="1213859"/>
    <lineage>
        <taxon>Eukaryota</taxon>
        <taxon>Fungi</taxon>
        <taxon>Dikarya</taxon>
        <taxon>Ascomycota</taxon>
        <taxon>Pezizomycotina</taxon>
        <taxon>Sordariomycetes</taxon>
        <taxon>Hypocreomycetidae</taxon>
        <taxon>Glomerellales</taxon>
        <taxon>Glomerellaceae</taxon>
        <taxon>Colletotrichum</taxon>
        <taxon>Colletotrichum gloeosporioides species complex</taxon>
    </lineage>
</organism>
<protein>
    <submittedName>
        <fullName evidence="4">Het domain protein</fullName>
    </submittedName>
</protein>
<reference evidence="4" key="1">
    <citation type="submission" date="2012-08" db="EMBL/GenBank/DDBJ databases">
        <title>Genome analysis of Colletotrichum orbiculare and Colletotrichum fructicola.</title>
        <authorList>
            <person name="Gan P.H.P."/>
            <person name="Ikeda K."/>
            <person name="Irieda H."/>
            <person name="Narusaka M."/>
            <person name="O'Connell R.J."/>
            <person name="Narusaka Y."/>
            <person name="Takano Y."/>
            <person name="Kubo Y."/>
            <person name="Shirasu K."/>
        </authorList>
    </citation>
    <scope>NUCLEOTIDE SEQUENCE</scope>
    <source>
        <strain evidence="4">Nara gc5</strain>
    </source>
</reference>
<evidence type="ECO:0000313" key="4">
    <source>
        <dbReference type="EMBL" id="ELA25957.1"/>
    </source>
</evidence>
<dbReference type="Pfam" id="PF06985">
    <property type="entry name" value="HET"/>
    <property type="match status" value="1"/>
</dbReference>
<name>L2FHZ2_COLFN</name>
<dbReference type="AlphaFoldDB" id="L2FHZ2"/>
<dbReference type="EMBL" id="KB021093">
    <property type="protein sequence ID" value="ELA25957.1"/>
    <property type="molecule type" value="Genomic_DNA"/>
</dbReference>
<sequence length="1026" mass="113886">MWLIDTSDLESLHLVEFLGDPPDSYAILSHTWGSDEITFEQFNDLKSSANRAGQSRLVHEDGSPFSLSGYQKVRGAASLAKRQEFTYLWVDTCCINKASSAELSESINSMYHWYKNATVCFAYLSDVSPGVTHDLSEIGSEFRGSRWFTRGWTLQELIAPRVVEFYASDWSHIDTKTASNIPFCGILSEITGIDIDILAGRTALDDTSIADKMRWAAKRKTKRREDMAYCLLGLFDVNMPLLYGEGSKAFIRLQEEILKDTNDQSIFLWAIESDRALEMDTLHGLLANSPDAFSRLELNHVRAMPPLESNESVPVSITSQGLRTSILLIPITGDDHYAVLDCTVSTSHTPLENQAPCIFLRRLWGDQFARIPWSVSYGVQFVPSNLEGFQREGTITTIYVKQTPFYIVPGIAIRTYIQTDQINALSSSFSITEAYPAERFSTTQSTVLTGEPQSGRTIVILRFGNKDKQLHKPLADVAVGLLRVGRRWEVQYEKHPFIGTELKDVYQNNPHIRVDSKAECNRPGEKGLLTIYTTEQKQRGRRFVHLEVFCTPQLSPRAVTLTNGVGYAIVSTEANFPKASFVKDIADLVSSTTRQCCYQDTFSRILSSDSPFPDGVRTRPVERGRDFASRLTSDVISQGKPYADMVRAIHEKDLSKIESLASRNKALIECQTEEFDDFRPIHWVAAQWTSGDELRAIKKLVNLKVDIRSRTRSGWMAIHLAILTENFPIVLYLLEKGRRSRGEWNLTTTTGETLSHLLAAYAQDFFSWGDVDWMSNNSKGKVIDALIVKSIAEARVNSRGELPIHRAVANGNTSALAIGKLFEAGSINAKDNAGRTVLFHAVCGGNNEIFGKLIGMGASPEIPDSQGRTLAHAAVMARQPGVLGMLLGLGADPNATTAAIGLTPLHFACLYGFLDCVTALLDARKPAALNSWSTDGASFQPIHLAVANRQADCIQKLIKAGCSIDGSCNSYLKLKEPQEDRLDEAEIAFLPKPMSLLELAMFLGNIEIASLVSELSREIAHPWPLN</sequence>
<dbReference type="SUPFAM" id="SSF48403">
    <property type="entry name" value="Ankyrin repeat"/>
    <property type="match status" value="1"/>
</dbReference>
<gene>
    <name evidence="4" type="ORF">CGGC5_12992</name>
</gene>
<dbReference type="STRING" id="1213859.L2FHZ2"/>
<feature type="domain" description="DUF8212" evidence="3">
    <location>
        <begin position="248"/>
        <end position="275"/>
    </location>
</feature>
<accession>L2FHZ2</accession>
<evidence type="ECO:0000259" key="2">
    <source>
        <dbReference type="Pfam" id="PF06985"/>
    </source>
</evidence>
<proteinExistence type="predicted"/>
<keyword evidence="1" id="KW-0040">ANK repeat</keyword>